<evidence type="ECO:0000313" key="1">
    <source>
        <dbReference type="EMBL" id="KJV63213.1"/>
    </source>
</evidence>
<organism evidence="1 2">
    <name type="scientific">Anaplasma phagocytophilum str. NCH-1</name>
    <dbReference type="NCBI Taxonomy" id="1359161"/>
    <lineage>
        <taxon>Bacteria</taxon>
        <taxon>Pseudomonadati</taxon>
        <taxon>Pseudomonadota</taxon>
        <taxon>Alphaproteobacteria</taxon>
        <taxon>Rickettsiales</taxon>
        <taxon>Anaplasmataceae</taxon>
        <taxon>Anaplasma</taxon>
        <taxon>phagocytophilum group</taxon>
    </lineage>
</organism>
<gene>
    <name evidence="1" type="ORF">EPHNCH_1107</name>
</gene>
<name>A0A0F3N550_ANAPH</name>
<dbReference type="Proteomes" id="UP000033754">
    <property type="component" value="Unassembled WGS sequence"/>
</dbReference>
<accession>A0A0F3N550</accession>
<reference evidence="1 2" key="1">
    <citation type="submission" date="2015-01" db="EMBL/GenBank/DDBJ databases">
        <title>Genome Sequencing of Rickettsiales.</title>
        <authorList>
            <person name="Daugherty S.C."/>
            <person name="Su Q."/>
            <person name="Abolude K."/>
            <person name="Beier-Sexton M."/>
            <person name="Carlyon J.A."/>
            <person name="Carter R."/>
            <person name="Day N.P."/>
            <person name="Dumler S.J."/>
            <person name="Dyachenko V."/>
            <person name="Godinez A."/>
            <person name="Kurtti T.J."/>
            <person name="Lichay M."/>
            <person name="Mullins K.E."/>
            <person name="Ott S."/>
            <person name="Pappas-Brown V."/>
            <person name="Paris D.H."/>
            <person name="Patel P."/>
            <person name="Richards A.L."/>
            <person name="Sadzewicz L."/>
            <person name="Sears K."/>
            <person name="Seidman D."/>
            <person name="Sengamalay N."/>
            <person name="Stenos J."/>
            <person name="Tallon L.J."/>
            <person name="Vincent G."/>
            <person name="Fraser C.M."/>
            <person name="Munderloh U."/>
            <person name="Dunning-Hotopp J.C."/>
        </authorList>
    </citation>
    <scope>NUCLEOTIDE SEQUENCE [LARGE SCALE GENOMIC DNA]</scope>
    <source>
        <strain evidence="1 2">NCH-1</strain>
    </source>
</reference>
<evidence type="ECO:0000313" key="2">
    <source>
        <dbReference type="Proteomes" id="UP000033754"/>
    </source>
</evidence>
<proteinExistence type="predicted"/>
<sequence>MVLRVVTNLCMVQSSVHTDAVVIHSSIIREWITSKTYLLSDYISSC</sequence>
<comment type="caution">
    <text evidence="1">The sequence shown here is derived from an EMBL/GenBank/DDBJ whole genome shotgun (WGS) entry which is preliminary data.</text>
</comment>
<dbReference type="AlphaFoldDB" id="A0A0F3N550"/>
<dbReference type="PATRIC" id="fig|1359161.3.peg.1245"/>
<dbReference type="EMBL" id="LANT01000008">
    <property type="protein sequence ID" value="KJV63213.1"/>
    <property type="molecule type" value="Genomic_DNA"/>
</dbReference>
<protein>
    <submittedName>
        <fullName evidence="1">Uncharacterized protein</fullName>
    </submittedName>
</protein>